<organism evidence="1 2">
    <name type="scientific">Acinetobacter halotolerans</name>
    <dbReference type="NCBI Taxonomy" id="1752076"/>
    <lineage>
        <taxon>Bacteria</taxon>
        <taxon>Pseudomonadati</taxon>
        <taxon>Pseudomonadota</taxon>
        <taxon>Gammaproteobacteria</taxon>
        <taxon>Moraxellales</taxon>
        <taxon>Moraxellaceae</taxon>
        <taxon>Acinetobacter</taxon>
    </lineage>
</organism>
<name>A0A4Q6XLW3_9GAMM</name>
<accession>A0A4Q6XLW3</accession>
<evidence type="ECO:0000313" key="1">
    <source>
        <dbReference type="EMBL" id="RZF56785.1"/>
    </source>
</evidence>
<proteinExistence type="predicted"/>
<comment type="caution">
    <text evidence="1">The sequence shown here is derived from an EMBL/GenBank/DDBJ whole genome shotgun (WGS) entry which is preliminary data.</text>
</comment>
<evidence type="ECO:0000313" key="2">
    <source>
        <dbReference type="Proteomes" id="UP000292110"/>
    </source>
</evidence>
<dbReference type="Proteomes" id="UP000292110">
    <property type="component" value="Unassembled WGS sequence"/>
</dbReference>
<gene>
    <name evidence="1" type="ORF">EXE30_00555</name>
</gene>
<dbReference type="AlphaFoldDB" id="A0A4Q6XLW3"/>
<keyword evidence="2" id="KW-1185">Reference proteome</keyword>
<reference evidence="1 2" key="1">
    <citation type="submission" date="2019-02" db="EMBL/GenBank/DDBJ databases">
        <title>The draft genome of Acinetobacter halotolerans strain JCM 31009.</title>
        <authorList>
            <person name="Qin J."/>
            <person name="Feng Y."/>
            <person name="Nemec A."/>
            <person name="Zong Z."/>
        </authorList>
    </citation>
    <scope>NUCLEOTIDE SEQUENCE [LARGE SCALE GENOMIC DNA]</scope>
    <source>
        <strain evidence="1 2">JCM 31009</strain>
    </source>
</reference>
<sequence>MEQKTDARLLYRGLMYGNLEQIKRHTDEEFFEKIKETPQFLKDIKHLIPKTDNFQIETLSINFNTNFPKIWEKKLIVTYIYYYDSKTILYKVVFDSKTKKIIDITLSEIVA</sequence>
<dbReference type="EMBL" id="SGIM01000001">
    <property type="protein sequence ID" value="RZF56785.1"/>
    <property type="molecule type" value="Genomic_DNA"/>
</dbReference>
<protein>
    <submittedName>
        <fullName evidence="1">Uncharacterized protein</fullName>
    </submittedName>
</protein>
<dbReference type="RefSeq" id="WP_130160750.1">
    <property type="nucleotide sequence ID" value="NZ_SGIM01000001.1"/>
</dbReference>